<name>A0A7K5ATE3_9FURN</name>
<evidence type="ECO:0000313" key="7">
    <source>
        <dbReference type="EMBL" id="NWR86932.1"/>
    </source>
</evidence>
<keyword evidence="2" id="KW-0863">Zinc-finger</keyword>
<dbReference type="Gene3D" id="3.30.40.10">
    <property type="entry name" value="Zinc/RING finger domain, C3HC4 (zinc finger)"/>
    <property type="match status" value="2"/>
</dbReference>
<sequence>SRFCKNCKRDVSAANFSLHEAHCMRFLTLCAECDEPVAQKDMEDHQREAHKQVRCSLCHQSMQQYQLEHHENKECPKRAMKCNICDLEMPFNKLQEHLDTCASRTERCQECNKYITYKDQHKHKDICPNSNLSYHKDVDFQAGEASTDATVIRPTGTGGNVCQKCSKSFPDDQYLQHLVSKFETEQEHGFDPVQSASSLAPFSSSENAMAWKDVRPKEKEREQPLTSKTPKNKKIGFPFPTRGGCSTSPQALKDTQNFDMLVTCDHCNILLPLPTLQKHEIKCLHWTTLQNARMREKP</sequence>
<protein>
    <submittedName>
        <fullName evidence="7">XAF1 factor</fullName>
    </submittedName>
</protein>
<evidence type="ECO:0000256" key="4">
    <source>
        <dbReference type="SAM" id="MobiDB-lite"/>
    </source>
</evidence>
<keyword evidence="3" id="KW-0862">Zinc</keyword>
<dbReference type="InterPro" id="IPR013083">
    <property type="entry name" value="Znf_RING/FYVE/PHD"/>
</dbReference>
<dbReference type="EMBL" id="VYZD01000155">
    <property type="protein sequence ID" value="NWR86932.1"/>
    <property type="molecule type" value="Genomic_DNA"/>
</dbReference>
<dbReference type="GO" id="GO:0005739">
    <property type="term" value="C:mitochondrion"/>
    <property type="evidence" value="ECO:0007669"/>
    <property type="project" value="TreeGrafter"/>
</dbReference>
<dbReference type="GO" id="GO:0006915">
    <property type="term" value="P:apoptotic process"/>
    <property type="evidence" value="ECO:0007669"/>
    <property type="project" value="InterPro"/>
</dbReference>
<keyword evidence="8" id="KW-1185">Reference proteome</keyword>
<feature type="compositionally biased region" description="Basic and acidic residues" evidence="4">
    <location>
        <begin position="212"/>
        <end position="223"/>
    </location>
</feature>
<dbReference type="GO" id="GO:0008270">
    <property type="term" value="F:zinc ion binding"/>
    <property type="evidence" value="ECO:0007669"/>
    <property type="project" value="UniProtKB-KW"/>
</dbReference>
<evidence type="ECO:0000256" key="1">
    <source>
        <dbReference type="ARBA" id="ARBA00022723"/>
    </source>
</evidence>
<feature type="non-terminal residue" evidence="7">
    <location>
        <position position="298"/>
    </location>
</feature>
<evidence type="ECO:0000256" key="3">
    <source>
        <dbReference type="ARBA" id="ARBA00022833"/>
    </source>
</evidence>
<dbReference type="Pfam" id="PF18608">
    <property type="entry name" value="XAF1_C"/>
    <property type="match status" value="1"/>
</dbReference>
<dbReference type="Proteomes" id="UP000529852">
    <property type="component" value="Unassembled WGS sequence"/>
</dbReference>
<evidence type="ECO:0000259" key="6">
    <source>
        <dbReference type="Pfam" id="PF21366"/>
    </source>
</evidence>
<evidence type="ECO:0000256" key="2">
    <source>
        <dbReference type="ARBA" id="ARBA00022771"/>
    </source>
</evidence>
<dbReference type="AlphaFoldDB" id="A0A7K5ATE3"/>
<accession>A0A7K5ATE3</accession>
<proteinExistence type="predicted"/>
<evidence type="ECO:0000313" key="8">
    <source>
        <dbReference type="Proteomes" id="UP000529852"/>
    </source>
</evidence>
<organism evidence="7 8">
    <name type="scientific">Furnarius figulus</name>
    <dbReference type="NCBI Taxonomy" id="463165"/>
    <lineage>
        <taxon>Eukaryota</taxon>
        <taxon>Metazoa</taxon>
        <taxon>Chordata</taxon>
        <taxon>Craniata</taxon>
        <taxon>Vertebrata</taxon>
        <taxon>Euteleostomi</taxon>
        <taxon>Archelosauria</taxon>
        <taxon>Archosauria</taxon>
        <taxon>Dinosauria</taxon>
        <taxon>Saurischia</taxon>
        <taxon>Theropoda</taxon>
        <taxon>Coelurosauria</taxon>
        <taxon>Aves</taxon>
        <taxon>Neognathae</taxon>
        <taxon>Neoaves</taxon>
        <taxon>Telluraves</taxon>
        <taxon>Australaves</taxon>
        <taxon>Passeriformes</taxon>
        <taxon>Furnariidae</taxon>
        <taxon>Furnarius</taxon>
    </lineage>
</organism>
<dbReference type="Pfam" id="PF21366">
    <property type="entry name" value="TRAFD1-XIAF1_ZnF"/>
    <property type="match status" value="1"/>
</dbReference>
<reference evidence="7 8" key="1">
    <citation type="submission" date="2019-09" db="EMBL/GenBank/DDBJ databases">
        <title>Bird 10,000 Genomes (B10K) Project - Family phase.</title>
        <authorList>
            <person name="Zhang G."/>
        </authorList>
    </citation>
    <scope>NUCLEOTIDE SEQUENCE [LARGE SCALE GENOMIC DNA]</scope>
    <source>
        <strain evidence="7">B10K-DU-003-06</strain>
    </source>
</reference>
<feature type="domain" description="XIAP-associated factor 1 C-terminal" evidence="5">
    <location>
        <begin position="245"/>
        <end position="297"/>
    </location>
</feature>
<dbReference type="PANTHER" id="PTHR16295">
    <property type="entry name" value="TRAF-TYPE ZINC FINGER PROTEIN-RELATED"/>
    <property type="match status" value="1"/>
</dbReference>
<gene>
    <name evidence="7" type="primary">Xaf1</name>
    <name evidence="7" type="ORF">FURFIG_R03762</name>
</gene>
<dbReference type="InterPro" id="IPR051986">
    <property type="entry name" value="Innate_Immune_Apopt_Reg"/>
</dbReference>
<dbReference type="InterPro" id="IPR049439">
    <property type="entry name" value="TRAFD1-XIAF1_Znf"/>
</dbReference>
<feature type="domain" description="TRAFD1/XAF1 zinc finger" evidence="6">
    <location>
        <begin position="86"/>
        <end position="127"/>
    </location>
</feature>
<comment type="caution">
    <text evidence="7">The sequence shown here is derived from an EMBL/GenBank/DDBJ whole genome shotgun (WGS) entry which is preliminary data.</text>
</comment>
<dbReference type="PANTHER" id="PTHR16295:SF17">
    <property type="entry name" value="XIAP-ASSOCIATED FACTOR 1"/>
    <property type="match status" value="1"/>
</dbReference>
<dbReference type="Gene3D" id="6.10.250.1730">
    <property type="match status" value="1"/>
</dbReference>
<feature type="region of interest" description="Disordered" evidence="4">
    <location>
        <begin position="207"/>
        <end position="238"/>
    </location>
</feature>
<dbReference type="InterPro" id="IPR031220">
    <property type="entry name" value="XAF1_C_sf"/>
</dbReference>
<evidence type="ECO:0000259" key="5">
    <source>
        <dbReference type="Pfam" id="PF18608"/>
    </source>
</evidence>
<keyword evidence="1" id="KW-0479">Metal-binding</keyword>
<dbReference type="InterPro" id="IPR041386">
    <property type="entry name" value="XAF1_C"/>
</dbReference>
<feature type="non-terminal residue" evidence="7">
    <location>
        <position position="1"/>
    </location>
</feature>